<keyword evidence="3" id="KW-1185">Reference proteome</keyword>
<dbReference type="InterPro" id="IPR007110">
    <property type="entry name" value="Ig-like_dom"/>
</dbReference>
<dbReference type="InterPro" id="IPR003598">
    <property type="entry name" value="Ig_sub2"/>
</dbReference>
<dbReference type="RefSeq" id="XP_020898541.2">
    <property type="nucleotide sequence ID" value="XM_021042882.2"/>
</dbReference>
<name>A0A913X3V1_EXADI</name>
<reference evidence="2" key="1">
    <citation type="submission" date="2022-11" db="UniProtKB">
        <authorList>
            <consortium name="EnsemblMetazoa"/>
        </authorList>
    </citation>
    <scope>IDENTIFICATION</scope>
</reference>
<feature type="domain" description="Ig-like" evidence="1">
    <location>
        <begin position="136"/>
        <end position="214"/>
    </location>
</feature>
<dbReference type="Proteomes" id="UP000887567">
    <property type="component" value="Unplaced"/>
</dbReference>
<dbReference type="AlphaFoldDB" id="A0A913X3V1"/>
<dbReference type="SUPFAM" id="SSF48726">
    <property type="entry name" value="Immunoglobulin"/>
    <property type="match status" value="2"/>
</dbReference>
<proteinExistence type="predicted"/>
<dbReference type="OrthoDB" id="5986867at2759"/>
<accession>A0A913X3V1</accession>
<dbReference type="SMART" id="SM00409">
    <property type="entry name" value="IG"/>
    <property type="match status" value="2"/>
</dbReference>
<dbReference type="InterPro" id="IPR036179">
    <property type="entry name" value="Ig-like_dom_sf"/>
</dbReference>
<dbReference type="SMART" id="SM00408">
    <property type="entry name" value="IGc2"/>
    <property type="match status" value="2"/>
</dbReference>
<dbReference type="PANTHER" id="PTHR21446">
    <property type="entry name" value="DUF3504 DOMAIN-CONTAINING PROTEIN"/>
    <property type="match status" value="1"/>
</dbReference>
<dbReference type="PANTHER" id="PTHR21446:SF12">
    <property type="entry name" value="POTASSIUM CHANNEL TETRAMERIZATION DOMAIN CONTAINING 1"/>
    <property type="match status" value="1"/>
</dbReference>
<dbReference type="Pfam" id="PF13927">
    <property type="entry name" value="Ig_3"/>
    <property type="match status" value="1"/>
</dbReference>
<dbReference type="GeneID" id="110237291"/>
<protein>
    <recommendedName>
        <fullName evidence="1">Ig-like domain-containing protein</fullName>
    </recommendedName>
</protein>
<evidence type="ECO:0000313" key="2">
    <source>
        <dbReference type="EnsemblMetazoa" id="XP_020898541.2"/>
    </source>
</evidence>
<dbReference type="InterPro" id="IPR003599">
    <property type="entry name" value="Ig_sub"/>
</dbReference>
<evidence type="ECO:0000313" key="3">
    <source>
        <dbReference type="Proteomes" id="UP000887567"/>
    </source>
</evidence>
<evidence type="ECO:0000259" key="1">
    <source>
        <dbReference type="PROSITE" id="PS50835"/>
    </source>
</evidence>
<dbReference type="Gene3D" id="2.60.40.10">
    <property type="entry name" value="Immunoglobulins"/>
    <property type="match status" value="2"/>
</dbReference>
<feature type="domain" description="Ig-like" evidence="1">
    <location>
        <begin position="216"/>
        <end position="297"/>
    </location>
</feature>
<dbReference type="InterPro" id="IPR052787">
    <property type="entry name" value="MAVS"/>
</dbReference>
<dbReference type="KEGG" id="epa:110237291"/>
<sequence length="412" mass="46431">MQIWLLSAGVQCFQWLAEPPNQTITESGKNVSISWRYILENGEKPISSKIYIDGEKRITIASMNILKKKYLLIEEYDGAAKVISENSTVTLESFFIKKNLADKEYCIHMAISVDLATKEFSKEYRSCTKLSVYVYPRIVYHSPKIIKPNGSTVELKCNATGDPEPSITWTKVGNNSVLTNSSLMTVNITQQAFGEYCCISANKYANDTACIEIGDPPLLLNTTTINYTMINNSVTIICLATGIPIPTIEWTDLSGNIIHQSKDDNYTIPFKHCKNETLIYYCRARSTTGKTPKKKISVHEYPNFDLEVANNQGSDLGQEQLDVIEAQAQAKNTKRATEWGLKKFFKWSEKRQISVDLKTIAPKELNEVLRKFYAEVKTEKGQPLTPSALTGIRAAIHRHLTSAPLRQRLHVC</sequence>
<dbReference type="PROSITE" id="PS50835">
    <property type="entry name" value="IG_LIKE"/>
    <property type="match status" value="2"/>
</dbReference>
<dbReference type="EnsemblMetazoa" id="XM_021042882.2">
    <property type="protein sequence ID" value="XP_020898541.2"/>
    <property type="gene ID" value="LOC110237291"/>
</dbReference>
<dbReference type="InterPro" id="IPR013783">
    <property type="entry name" value="Ig-like_fold"/>
</dbReference>
<organism evidence="2 3">
    <name type="scientific">Exaiptasia diaphana</name>
    <name type="common">Tropical sea anemone</name>
    <name type="synonym">Aiptasia pulchella</name>
    <dbReference type="NCBI Taxonomy" id="2652724"/>
    <lineage>
        <taxon>Eukaryota</taxon>
        <taxon>Metazoa</taxon>
        <taxon>Cnidaria</taxon>
        <taxon>Anthozoa</taxon>
        <taxon>Hexacorallia</taxon>
        <taxon>Actiniaria</taxon>
        <taxon>Aiptasiidae</taxon>
        <taxon>Exaiptasia</taxon>
    </lineage>
</organism>